<dbReference type="InterPro" id="IPR005201">
    <property type="entry name" value="TIM_ENGase"/>
</dbReference>
<dbReference type="EMBL" id="JNBR01001869">
    <property type="protein sequence ID" value="OQR84399.1"/>
    <property type="molecule type" value="Genomic_DNA"/>
</dbReference>
<name>A0A1V9YFC3_ACHHY</name>
<evidence type="ECO:0000256" key="1">
    <source>
        <dbReference type="SAM" id="Phobius"/>
    </source>
</evidence>
<reference evidence="3 4" key="1">
    <citation type="journal article" date="2014" name="Genome Biol. Evol.">
        <title>The secreted proteins of Achlya hypogyna and Thraustotheca clavata identify the ancestral oomycete secretome and reveal gene acquisitions by horizontal gene transfer.</title>
        <authorList>
            <person name="Misner I."/>
            <person name="Blouin N."/>
            <person name="Leonard G."/>
            <person name="Richards T.A."/>
            <person name="Lane C.E."/>
        </authorList>
    </citation>
    <scope>NUCLEOTIDE SEQUENCE [LARGE SCALE GENOMIC DNA]</scope>
    <source>
        <strain evidence="3 4">ATCC 48635</strain>
    </source>
</reference>
<dbReference type="AlphaFoldDB" id="A0A1V9YFC3"/>
<organism evidence="3 4">
    <name type="scientific">Achlya hypogyna</name>
    <name type="common">Oomycete</name>
    <name type="synonym">Protoachlya hypogyna</name>
    <dbReference type="NCBI Taxonomy" id="1202772"/>
    <lineage>
        <taxon>Eukaryota</taxon>
        <taxon>Sar</taxon>
        <taxon>Stramenopiles</taxon>
        <taxon>Oomycota</taxon>
        <taxon>Saprolegniomycetes</taxon>
        <taxon>Saprolegniales</taxon>
        <taxon>Achlyaceae</taxon>
        <taxon>Achlya</taxon>
    </lineage>
</organism>
<keyword evidence="1" id="KW-0812">Transmembrane</keyword>
<sequence>MDDAYPTLVLDPAWLVAIAVAFIVGAVSIAWYGAQQQPEPPKETPVPPPTKFETFVFTQVAAAPLVLFTSRTEAPILALLQRAHANFLHIDLERIAGRAGIEAVLRACDDADGPEFLFFNGEFIGSTEHLLELHRSGALAEQLHAPLPPFSNDSLACPALSLSTVTSESTIAAKTQLTIEEVSHNPLDVAQLPANVVPLAERPRAQNDETRSQLLVHLASTVMDYPWDVMDYLALDPTDSSALVTLPEPGWVDAAHRNGVYVLATLSWSDAADDCWQHPGDLETLATNLLAAALRCGIDGWIVTGMAVSSSASTHLLPALHHETSRVLWTCVEATTDAPATVDGLLWRHDWTHKDVLALKKAHPALTLFFHLPVHSDLQARSLRFAGVAVSIDAPASQEPFWPTTWRSLGPVIARSNSVATSFDSGYGELVAVHGDFVVTGGPWRDPGHMELQPKSIATKMKGPLTASISRQVAYLGGSSLLVEGSVAPKNNAMLDVLATDVIFAPRKVLCVEYSFLNWTPNVAVNVVLWLAGRREHLMLRGPPLGPPSPKRLLSPLVGRSALGAVYGASSETLHATSGWVTRRYHLGGQLWEGKTIVAIGVAAINLRESVQVVSAHLGHVVVGEHPLEAPLPPSVYTDVHWEGATLRWTMPAAVAATCVYRADGACVAYTRQPAWLAAGAAPGEYLLRPLGWSGAFLAADRDCPRVLVTA</sequence>
<dbReference type="InterPro" id="IPR032979">
    <property type="entry name" value="ENGase"/>
</dbReference>
<evidence type="ECO:0000313" key="4">
    <source>
        <dbReference type="Proteomes" id="UP000243579"/>
    </source>
</evidence>
<proteinExistence type="predicted"/>
<evidence type="ECO:0000313" key="3">
    <source>
        <dbReference type="EMBL" id="OQR84399.1"/>
    </source>
</evidence>
<keyword evidence="4" id="KW-1185">Reference proteome</keyword>
<dbReference type="Gene3D" id="3.20.20.80">
    <property type="entry name" value="Glycosidases"/>
    <property type="match status" value="1"/>
</dbReference>
<dbReference type="Gene3D" id="2.60.120.260">
    <property type="entry name" value="Galactose-binding domain-like"/>
    <property type="match status" value="1"/>
</dbReference>
<dbReference type="OrthoDB" id="284473at2759"/>
<dbReference type="GO" id="GO:0033925">
    <property type="term" value="F:mannosyl-glycoprotein endo-beta-N-acetylglucosaminidase activity"/>
    <property type="evidence" value="ECO:0007669"/>
    <property type="project" value="UniProtKB-EC"/>
</dbReference>
<dbReference type="PANTHER" id="PTHR13246">
    <property type="entry name" value="ENDO BETA N-ACETYLGLUCOSAMINIDASE"/>
    <property type="match status" value="1"/>
</dbReference>
<feature type="domain" description="Cytosolic endo-beta-N-acetylglucosaminidase TIM barrel" evidence="2">
    <location>
        <begin position="242"/>
        <end position="303"/>
    </location>
</feature>
<dbReference type="PANTHER" id="PTHR13246:SF1">
    <property type="entry name" value="CYTOSOLIC ENDO-BETA-N-ACETYLGLUCOSAMINIDASE"/>
    <property type="match status" value="1"/>
</dbReference>
<comment type="caution">
    <text evidence="3">The sequence shown here is derived from an EMBL/GenBank/DDBJ whole genome shotgun (WGS) entry which is preliminary data.</text>
</comment>
<gene>
    <name evidence="3" type="ORF">ACHHYP_13422</name>
</gene>
<keyword evidence="1" id="KW-1133">Transmembrane helix</keyword>
<dbReference type="STRING" id="1202772.A0A1V9YFC3"/>
<dbReference type="GO" id="GO:0005829">
    <property type="term" value="C:cytosol"/>
    <property type="evidence" value="ECO:0007669"/>
    <property type="project" value="UniProtKB-SubCell"/>
</dbReference>
<dbReference type="Proteomes" id="UP000243579">
    <property type="component" value="Unassembled WGS sequence"/>
</dbReference>
<keyword evidence="1" id="KW-0472">Membrane</keyword>
<dbReference type="Pfam" id="PF03644">
    <property type="entry name" value="Glyco_hydro_85"/>
    <property type="match status" value="1"/>
</dbReference>
<evidence type="ECO:0000259" key="2">
    <source>
        <dbReference type="Pfam" id="PF03644"/>
    </source>
</evidence>
<accession>A0A1V9YFC3</accession>
<feature type="transmembrane region" description="Helical" evidence="1">
    <location>
        <begin position="12"/>
        <end position="32"/>
    </location>
</feature>
<protein>
    <recommendedName>
        <fullName evidence="2">Cytosolic endo-beta-N-acetylglucosaminidase TIM barrel domain-containing protein</fullName>
    </recommendedName>
</protein>